<dbReference type="SUPFAM" id="SSF54427">
    <property type="entry name" value="NTF2-like"/>
    <property type="match status" value="1"/>
</dbReference>
<evidence type="ECO:0000259" key="1">
    <source>
        <dbReference type="Pfam" id="PF12680"/>
    </source>
</evidence>
<keyword evidence="4" id="KW-1185">Reference proteome</keyword>
<evidence type="ECO:0000313" key="5">
    <source>
        <dbReference type="Proteomes" id="UP000466894"/>
    </source>
</evidence>
<dbReference type="KEGG" id="mnv:MNVI_17530"/>
<dbReference type="AlphaFoldDB" id="A0A7I7PD54"/>
<evidence type="ECO:0000313" key="2">
    <source>
        <dbReference type="EMBL" id="BBY06435.1"/>
    </source>
</evidence>
<dbReference type="RefSeq" id="WP_083086901.1">
    <property type="nucleotide sequence ID" value="NZ_AP022583.1"/>
</dbReference>
<proteinExistence type="predicted"/>
<evidence type="ECO:0000313" key="4">
    <source>
        <dbReference type="Proteomes" id="UP000192374"/>
    </source>
</evidence>
<dbReference type="EMBL" id="AP022583">
    <property type="protein sequence ID" value="BBY06435.1"/>
    <property type="molecule type" value="Genomic_DNA"/>
</dbReference>
<accession>A0A7I7PD54</accession>
<dbReference type="InterPro" id="IPR032710">
    <property type="entry name" value="NTF2-like_dom_sf"/>
</dbReference>
<sequence>MPTYEHDLIAVVEQSPAAAGRHDRAAWIELFTSDARIEDPVGSRPHIGTHQIERFYDTFIGPRDIVFRRNVDIVAGTTVIRDLELDVSLSSSRRMTIPAVLRYDLDLSQQPPRIAALRAYWELPTMMMQFLRLGCAAAPAGATLAGGLLRHQKLTGTLGFVKALRGAGRQGGTVAARFTGQIASGDTRAAEELLHGPITINDKATQRPEELADRLRAATITKVIASGHTVVVSTTSARGPAVLFATITPRQGLIDSVRCYLPSGAG</sequence>
<dbReference type="OrthoDB" id="5735022at2"/>
<name>A0A7I7PD54_9MYCO</name>
<reference evidence="3 4" key="1">
    <citation type="submission" date="2017-02" db="EMBL/GenBank/DDBJ databases">
        <title>The new phylogeny of genus Mycobacterium.</title>
        <authorList>
            <person name="Tortoli E."/>
            <person name="Trovato A."/>
            <person name="Cirillo D.M."/>
        </authorList>
    </citation>
    <scope>NUCLEOTIDE SEQUENCE [LARGE SCALE GENOMIC DNA]</scope>
    <source>
        <strain evidence="3 4">DSM 45145</strain>
    </source>
</reference>
<dbReference type="InterPro" id="IPR037401">
    <property type="entry name" value="SnoaL-like"/>
</dbReference>
<dbReference type="EMBL" id="MVIC01000007">
    <property type="protein sequence ID" value="ORB16588.1"/>
    <property type="molecule type" value="Genomic_DNA"/>
</dbReference>
<dbReference type="Gene3D" id="3.10.450.50">
    <property type="match status" value="1"/>
</dbReference>
<dbReference type="Proteomes" id="UP000466894">
    <property type="component" value="Chromosome"/>
</dbReference>
<evidence type="ECO:0000313" key="3">
    <source>
        <dbReference type="EMBL" id="ORB16588.1"/>
    </source>
</evidence>
<reference evidence="2 5" key="2">
    <citation type="journal article" date="2019" name="Emerg. Microbes Infect.">
        <title>Comprehensive subspecies identification of 175 nontuberculous mycobacteria species based on 7547 genomic profiles.</title>
        <authorList>
            <person name="Matsumoto Y."/>
            <person name="Kinjo T."/>
            <person name="Motooka D."/>
            <person name="Nabeya D."/>
            <person name="Jung N."/>
            <person name="Uechi K."/>
            <person name="Horii T."/>
            <person name="Iida T."/>
            <person name="Fujita J."/>
            <person name="Nakamura S."/>
        </authorList>
    </citation>
    <scope>NUCLEOTIDE SEQUENCE [LARGE SCALE GENOMIC DNA]</scope>
    <source>
        <strain evidence="2 5">JCM 16367</strain>
    </source>
</reference>
<gene>
    <name evidence="3" type="ORF">BST37_06770</name>
    <name evidence="2" type="ORF">MNVI_17530</name>
</gene>
<dbReference type="Pfam" id="PF12680">
    <property type="entry name" value="SnoaL_2"/>
    <property type="match status" value="1"/>
</dbReference>
<organism evidence="2 5">
    <name type="scientific">Mycobacterium noviomagense</name>
    <dbReference type="NCBI Taxonomy" id="459858"/>
    <lineage>
        <taxon>Bacteria</taxon>
        <taxon>Bacillati</taxon>
        <taxon>Actinomycetota</taxon>
        <taxon>Actinomycetes</taxon>
        <taxon>Mycobacteriales</taxon>
        <taxon>Mycobacteriaceae</taxon>
        <taxon>Mycobacterium</taxon>
    </lineage>
</organism>
<protein>
    <recommendedName>
        <fullName evidence="1">SnoaL-like domain-containing protein</fullName>
    </recommendedName>
</protein>
<dbReference type="Proteomes" id="UP000192374">
    <property type="component" value="Unassembled WGS sequence"/>
</dbReference>
<feature type="domain" description="SnoaL-like" evidence="1">
    <location>
        <begin position="12"/>
        <end position="103"/>
    </location>
</feature>
<reference evidence="2" key="3">
    <citation type="submission" date="2020-02" db="EMBL/GenBank/DDBJ databases">
        <authorList>
            <person name="Matsumoto Y."/>
            <person name="Motooka D."/>
            <person name="Nakamura S."/>
        </authorList>
    </citation>
    <scope>NUCLEOTIDE SEQUENCE</scope>
    <source>
        <strain evidence="2">JCM 16367</strain>
    </source>
</reference>